<dbReference type="Pfam" id="PF04480">
    <property type="entry name" value="DUF559"/>
    <property type="match status" value="1"/>
</dbReference>
<dbReference type="AlphaFoldDB" id="A0A5B8SA94"/>
<keyword evidence="3" id="KW-0255">Endonuclease</keyword>
<organism evidence="3 4">
    <name type="scientific">Novosphingobium ginsenosidimutans</name>
    <dbReference type="NCBI Taxonomy" id="1176536"/>
    <lineage>
        <taxon>Bacteria</taxon>
        <taxon>Pseudomonadati</taxon>
        <taxon>Pseudomonadota</taxon>
        <taxon>Alphaproteobacteria</taxon>
        <taxon>Sphingomonadales</taxon>
        <taxon>Sphingomonadaceae</taxon>
        <taxon>Novosphingobium</taxon>
    </lineage>
</organism>
<evidence type="ECO:0000256" key="1">
    <source>
        <dbReference type="SAM" id="MobiDB-lite"/>
    </source>
</evidence>
<dbReference type="CDD" id="cd01038">
    <property type="entry name" value="Endonuclease_DUF559"/>
    <property type="match status" value="1"/>
</dbReference>
<dbReference type="Gene3D" id="3.40.960.10">
    <property type="entry name" value="VSR Endonuclease"/>
    <property type="match status" value="1"/>
</dbReference>
<dbReference type="KEGG" id="ngf:FRF71_14995"/>
<dbReference type="InterPro" id="IPR011335">
    <property type="entry name" value="Restrct_endonuc-II-like"/>
</dbReference>
<proteinExistence type="predicted"/>
<dbReference type="PANTHER" id="PTHR38590:SF1">
    <property type="entry name" value="BLL0828 PROTEIN"/>
    <property type="match status" value="1"/>
</dbReference>
<keyword evidence="4" id="KW-1185">Reference proteome</keyword>
<feature type="domain" description="DUF559" evidence="2">
    <location>
        <begin position="21"/>
        <end position="120"/>
    </location>
</feature>
<name>A0A5B8SA94_9SPHN</name>
<dbReference type="PANTHER" id="PTHR38590">
    <property type="entry name" value="BLL0828 PROTEIN"/>
    <property type="match status" value="1"/>
</dbReference>
<sequence length="150" mass="17188">MGVISRLERHPMKKHPPGISTVRARELRQNASSAELRMWRLLREGFPEGRWRRQVPIRHYIADFASHRLRLVIELDGGQHSEAGDAVRTAAIEHEGYRVARFWNNEVLENSEGCLARLLDLVGQTHPHPTTTRRSAKSPYPSPIEGEEAR</sequence>
<keyword evidence="3" id="KW-0378">Hydrolase</keyword>
<dbReference type="GO" id="GO:0004519">
    <property type="term" value="F:endonuclease activity"/>
    <property type="evidence" value="ECO:0007669"/>
    <property type="project" value="UniProtKB-KW"/>
</dbReference>
<evidence type="ECO:0000259" key="2">
    <source>
        <dbReference type="Pfam" id="PF04480"/>
    </source>
</evidence>
<dbReference type="InterPro" id="IPR047216">
    <property type="entry name" value="Endonuclease_DUF559_bact"/>
</dbReference>
<protein>
    <submittedName>
        <fullName evidence="3">Endonuclease domain-containing protein</fullName>
    </submittedName>
</protein>
<dbReference type="EMBL" id="CP042345">
    <property type="protein sequence ID" value="QEA17337.1"/>
    <property type="molecule type" value="Genomic_DNA"/>
</dbReference>
<keyword evidence="3" id="KW-0540">Nuclease</keyword>
<feature type="region of interest" description="Disordered" evidence="1">
    <location>
        <begin position="125"/>
        <end position="150"/>
    </location>
</feature>
<gene>
    <name evidence="3" type="ORF">FRF71_14995</name>
</gene>
<dbReference type="SUPFAM" id="SSF52980">
    <property type="entry name" value="Restriction endonuclease-like"/>
    <property type="match status" value="1"/>
</dbReference>
<evidence type="ECO:0000313" key="4">
    <source>
        <dbReference type="Proteomes" id="UP000321172"/>
    </source>
</evidence>
<evidence type="ECO:0000313" key="3">
    <source>
        <dbReference type="EMBL" id="QEA17337.1"/>
    </source>
</evidence>
<accession>A0A5B8SA94</accession>
<dbReference type="OrthoDB" id="9798754at2"/>
<reference evidence="3 4" key="1">
    <citation type="journal article" date="2013" name="J. Microbiol. Biotechnol.">
        <title>Novosphingobium ginsenosidimutans sp. nov., with the ability to convert ginsenoside.</title>
        <authorList>
            <person name="Kim J.K."/>
            <person name="He D."/>
            <person name="Liu Q.M."/>
            <person name="Park H.Y."/>
            <person name="Jung M.S."/>
            <person name="Yoon M.H."/>
            <person name="Kim S.C."/>
            <person name="Im W.T."/>
        </authorList>
    </citation>
    <scope>NUCLEOTIDE SEQUENCE [LARGE SCALE GENOMIC DNA]</scope>
    <source>
        <strain evidence="3 4">FW-6</strain>
    </source>
</reference>
<dbReference type="InterPro" id="IPR007569">
    <property type="entry name" value="DUF559"/>
</dbReference>
<dbReference type="Proteomes" id="UP000321172">
    <property type="component" value="Chromosome"/>
</dbReference>